<dbReference type="WBParaSite" id="Hba_11845">
    <property type="protein sequence ID" value="Hba_11845"/>
    <property type="gene ID" value="Hba_11845"/>
</dbReference>
<protein>
    <submittedName>
        <fullName evidence="3">G_PROTEIN_RECEP_F1_2 domain-containing protein</fullName>
    </submittedName>
</protein>
<feature type="transmembrane region" description="Helical" evidence="1">
    <location>
        <begin position="12"/>
        <end position="37"/>
    </location>
</feature>
<dbReference type="PANTHER" id="PTHR47632">
    <property type="entry name" value="FMRFAMIDE PEPTIDE RECEPTOR FAMILY-RELATED"/>
    <property type="match status" value="1"/>
</dbReference>
<evidence type="ECO:0000313" key="3">
    <source>
        <dbReference type="WBParaSite" id="Hba_11845"/>
    </source>
</evidence>
<organism evidence="2 3">
    <name type="scientific">Heterorhabditis bacteriophora</name>
    <name type="common">Entomopathogenic nematode worm</name>
    <dbReference type="NCBI Taxonomy" id="37862"/>
    <lineage>
        <taxon>Eukaryota</taxon>
        <taxon>Metazoa</taxon>
        <taxon>Ecdysozoa</taxon>
        <taxon>Nematoda</taxon>
        <taxon>Chromadorea</taxon>
        <taxon>Rhabditida</taxon>
        <taxon>Rhabditina</taxon>
        <taxon>Rhabditomorpha</taxon>
        <taxon>Strongyloidea</taxon>
        <taxon>Heterorhabditidae</taxon>
        <taxon>Heterorhabditis</taxon>
    </lineage>
</organism>
<dbReference type="Proteomes" id="UP000095283">
    <property type="component" value="Unplaced"/>
</dbReference>
<feature type="transmembrane region" description="Helical" evidence="1">
    <location>
        <begin position="49"/>
        <end position="69"/>
    </location>
</feature>
<keyword evidence="2" id="KW-1185">Reference proteome</keyword>
<keyword evidence="1" id="KW-1133">Transmembrane helix</keyword>
<dbReference type="PANTHER" id="PTHR47632:SF2">
    <property type="entry name" value="G-PROTEIN COUPLED RECEPTOR FRPR-1-RELATED"/>
    <property type="match status" value="1"/>
</dbReference>
<evidence type="ECO:0000313" key="2">
    <source>
        <dbReference type="Proteomes" id="UP000095283"/>
    </source>
</evidence>
<reference evidence="3" key="1">
    <citation type="submission" date="2016-11" db="UniProtKB">
        <authorList>
            <consortium name="WormBaseParasite"/>
        </authorList>
    </citation>
    <scope>IDENTIFICATION</scope>
</reference>
<dbReference type="InterPro" id="IPR053326">
    <property type="entry name" value="GPCR1-like"/>
</dbReference>
<keyword evidence="1" id="KW-0812">Transmembrane</keyword>
<dbReference type="AlphaFoldDB" id="A0A1I7X359"/>
<keyword evidence="1" id="KW-0472">Membrane</keyword>
<evidence type="ECO:0000256" key="1">
    <source>
        <dbReference type="SAM" id="Phobius"/>
    </source>
</evidence>
<proteinExistence type="predicted"/>
<name>A0A1I7X359_HETBA</name>
<dbReference type="Gene3D" id="1.20.1070.10">
    <property type="entry name" value="Rhodopsin 7-helix transmembrane proteins"/>
    <property type="match status" value="1"/>
</dbReference>
<accession>A0A1I7X359</accession>
<sequence>MFQDYLTIYYAYMYTIIMAGGPVVLLIVINSVIVIALKRNKQDNQNDSDILTLVFVVCLFISCNVLVSFSRSLCITK</sequence>